<name>A0A941AI92_9ACTN</name>
<dbReference type="EMBL" id="JAFCNB010000006">
    <property type="protein sequence ID" value="MBP2704950.1"/>
    <property type="molecule type" value="Genomic_DNA"/>
</dbReference>
<evidence type="ECO:0000313" key="2">
    <source>
        <dbReference type="EMBL" id="MBP2704950.1"/>
    </source>
</evidence>
<dbReference type="Pfam" id="PF08044">
    <property type="entry name" value="DUF1707"/>
    <property type="match status" value="1"/>
</dbReference>
<proteinExistence type="predicted"/>
<gene>
    <name evidence="2" type="ORF">JOL79_14105</name>
</gene>
<comment type="caution">
    <text evidence="2">The sequence shown here is derived from an EMBL/GenBank/DDBJ whole genome shotgun (WGS) entry which is preliminary data.</text>
</comment>
<evidence type="ECO:0000259" key="1">
    <source>
        <dbReference type="Pfam" id="PF08044"/>
    </source>
</evidence>
<feature type="domain" description="DUF1707" evidence="1">
    <location>
        <begin position="7"/>
        <end position="58"/>
    </location>
</feature>
<dbReference type="PANTHER" id="PTHR40763:SF5">
    <property type="entry name" value="MEMBRANE PROTEIN"/>
    <property type="match status" value="1"/>
</dbReference>
<evidence type="ECO:0000313" key="3">
    <source>
        <dbReference type="Proteomes" id="UP000674234"/>
    </source>
</evidence>
<organism evidence="2 3">
    <name type="scientific">Microbispora oryzae</name>
    <dbReference type="NCBI Taxonomy" id="2806554"/>
    <lineage>
        <taxon>Bacteria</taxon>
        <taxon>Bacillati</taxon>
        <taxon>Actinomycetota</taxon>
        <taxon>Actinomycetes</taxon>
        <taxon>Streptosporangiales</taxon>
        <taxon>Streptosporangiaceae</taxon>
        <taxon>Microbispora</taxon>
    </lineage>
</organism>
<dbReference type="Proteomes" id="UP000674234">
    <property type="component" value="Unassembled WGS sequence"/>
</dbReference>
<keyword evidence="3" id="KW-1185">Reference proteome</keyword>
<sequence>MSHVTARVSEGERDRAVELVQQAYADGLLAPAELERRLERALTAVSAHELEPVVADLPDQVVHIASTGGRVTRTGDWHVPRRLRIDSEYGRVRLDLSRAHVPYSRIDIELRLAYGGGTIILPAGASANADGMRTEWGKVICKAPGRQSPGRLHVQVTGELPYGRLTIRRK</sequence>
<dbReference type="InterPro" id="IPR012551">
    <property type="entry name" value="DUF1707_SHOCT-like"/>
</dbReference>
<dbReference type="PANTHER" id="PTHR40763">
    <property type="entry name" value="MEMBRANE PROTEIN-RELATED"/>
    <property type="match status" value="1"/>
</dbReference>
<dbReference type="AlphaFoldDB" id="A0A941AI92"/>
<protein>
    <submittedName>
        <fullName evidence="2">DUF1707 domain-containing protein</fullName>
    </submittedName>
</protein>
<accession>A0A941AI92</accession>
<reference evidence="2" key="1">
    <citation type="submission" date="2021-02" db="EMBL/GenBank/DDBJ databases">
        <title>Draft genome sequence of Microbispora sp. RL4-1S isolated from rice leaves in Thailand.</title>
        <authorList>
            <person name="Muangham S."/>
            <person name="Duangmal K."/>
        </authorList>
    </citation>
    <scope>NUCLEOTIDE SEQUENCE</scope>
    <source>
        <strain evidence="2">RL4-1S</strain>
    </source>
</reference>